<gene>
    <name evidence="1" type="ORF">UFOVP338_2</name>
</gene>
<sequence>MAQTSYSIGHTAKMLGSIADLNNIDVEACIAEGNLPFGIGVVQGTTDRQAKLCVAGSAALGVVVRGQGYANDQAEDVLSGQEIGVMRKGRVVVETTGTVTKEAPAYMIVTVGATQGKFTATAGSNLLAGKFAESVTGAGLAIVNLNL</sequence>
<name>A0A6J5M1R1_9CAUD</name>
<proteinExistence type="predicted"/>
<reference evidence="1" key="1">
    <citation type="submission" date="2020-04" db="EMBL/GenBank/DDBJ databases">
        <authorList>
            <person name="Chiriac C."/>
            <person name="Salcher M."/>
            <person name="Ghai R."/>
            <person name="Kavagutti S V."/>
        </authorList>
    </citation>
    <scope>NUCLEOTIDE SEQUENCE</scope>
</reference>
<dbReference type="InterPro" id="IPR054438">
    <property type="entry name" value="Struct_cement_gp24/gp6"/>
</dbReference>
<dbReference type="Pfam" id="PF22758">
    <property type="entry name" value="Phage_cement"/>
    <property type="match status" value="1"/>
</dbReference>
<evidence type="ECO:0000313" key="1">
    <source>
        <dbReference type="EMBL" id="CAB4138940.1"/>
    </source>
</evidence>
<evidence type="ECO:0008006" key="2">
    <source>
        <dbReference type="Google" id="ProtNLM"/>
    </source>
</evidence>
<dbReference type="EMBL" id="LR796351">
    <property type="protein sequence ID" value="CAB4138940.1"/>
    <property type="molecule type" value="Genomic_DNA"/>
</dbReference>
<protein>
    <recommendedName>
        <fullName evidence="2">DUF2190 domain-containing protein</fullName>
    </recommendedName>
</protein>
<organism evidence="1">
    <name type="scientific">uncultured Caudovirales phage</name>
    <dbReference type="NCBI Taxonomy" id="2100421"/>
    <lineage>
        <taxon>Viruses</taxon>
        <taxon>Duplodnaviria</taxon>
        <taxon>Heunggongvirae</taxon>
        <taxon>Uroviricota</taxon>
        <taxon>Caudoviricetes</taxon>
        <taxon>Peduoviridae</taxon>
        <taxon>Maltschvirus</taxon>
        <taxon>Maltschvirus maltsch</taxon>
    </lineage>
</organism>
<accession>A0A6J5M1R1</accession>